<dbReference type="GO" id="GO:0006139">
    <property type="term" value="P:nucleobase-containing compound metabolic process"/>
    <property type="evidence" value="ECO:0007669"/>
    <property type="project" value="InterPro"/>
</dbReference>
<feature type="domain" description="Helicase ATP-binding" evidence="5">
    <location>
        <begin position="28"/>
        <end position="302"/>
    </location>
</feature>
<keyword evidence="3" id="KW-0067">ATP-binding</keyword>
<evidence type="ECO:0000256" key="1">
    <source>
        <dbReference type="ARBA" id="ARBA00022741"/>
    </source>
</evidence>
<evidence type="ECO:0000256" key="4">
    <source>
        <dbReference type="ARBA" id="ARBA00038058"/>
    </source>
</evidence>
<name>A0AB94ISR4_9BACI</name>
<keyword evidence="1" id="KW-0547">Nucleotide-binding</keyword>
<evidence type="ECO:0000256" key="3">
    <source>
        <dbReference type="ARBA" id="ARBA00022840"/>
    </source>
</evidence>
<dbReference type="SMART" id="SM00491">
    <property type="entry name" value="HELICc2"/>
    <property type="match status" value="1"/>
</dbReference>
<keyword evidence="2" id="KW-0378">Hydrolase</keyword>
<evidence type="ECO:0000313" key="6">
    <source>
        <dbReference type="EMBL" id="ETI70037.1"/>
    </source>
</evidence>
<accession>A0AB94ISR4</accession>
<dbReference type="AlphaFoldDB" id="A0AB94ISR4"/>
<keyword evidence="7" id="KW-1185">Reference proteome</keyword>
<dbReference type="PROSITE" id="PS51193">
    <property type="entry name" value="HELICASE_ATP_BIND_2"/>
    <property type="match status" value="1"/>
</dbReference>
<dbReference type="InterPro" id="IPR014013">
    <property type="entry name" value="Helic_SF1/SF2_ATP-bd_DinG/Rad3"/>
</dbReference>
<gene>
    <name evidence="6" type="ORF">BAVI_04374</name>
</gene>
<dbReference type="Proteomes" id="UP000018877">
    <property type="component" value="Unassembled WGS sequence"/>
</dbReference>
<organism evidence="6 7">
    <name type="scientific">Neobacillus vireti LMG 21834</name>
    <dbReference type="NCBI Taxonomy" id="1131730"/>
    <lineage>
        <taxon>Bacteria</taxon>
        <taxon>Bacillati</taxon>
        <taxon>Bacillota</taxon>
        <taxon>Bacilli</taxon>
        <taxon>Bacillales</taxon>
        <taxon>Bacillaceae</taxon>
        <taxon>Neobacillus</taxon>
    </lineage>
</organism>
<dbReference type="PANTHER" id="PTHR11472">
    <property type="entry name" value="DNA REPAIR DEAD HELICASE RAD3/XP-D SUBFAMILY MEMBER"/>
    <property type="match status" value="1"/>
</dbReference>
<comment type="caution">
    <text evidence="6">The sequence shown here is derived from an EMBL/GenBank/DDBJ whole genome shotgun (WGS) entry which is preliminary data.</text>
</comment>
<keyword evidence="6" id="KW-0347">Helicase</keyword>
<dbReference type="GO" id="GO:0016818">
    <property type="term" value="F:hydrolase activity, acting on acid anhydrides, in phosphorus-containing anhydrides"/>
    <property type="evidence" value="ECO:0007669"/>
    <property type="project" value="InterPro"/>
</dbReference>
<dbReference type="Gene3D" id="3.40.50.300">
    <property type="entry name" value="P-loop containing nucleotide triphosphate hydrolases"/>
    <property type="match status" value="2"/>
</dbReference>
<evidence type="ECO:0000259" key="5">
    <source>
        <dbReference type="PROSITE" id="PS51193"/>
    </source>
</evidence>
<dbReference type="InterPro" id="IPR045028">
    <property type="entry name" value="DinG/Rad3-like"/>
</dbReference>
<comment type="similarity">
    <text evidence="4">Belongs to the helicase family. DinG subfamily.</text>
</comment>
<dbReference type="GO" id="GO:0003676">
    <property type="term" value="F:nucleic acid binding"/>
    <property type="evidence" value="ECO:0007669"/>
    <property type="project" value="InterPro"/>
</dbReference>
<protein>
    <submittedName>
        <fullName evidence="6">Rad3-related DNA helicase</fullName>
    </submittedName>
</protein>
<dbReference type="GO" id="GO:0003678">
    <property type="term" value="F:DNA helicase activity"/>
    <property type="evidence" value="ECO:0007669"/>
    <property type="project" value="TreeGrafter"/>
</dbReference>
<evidence type="ECO:0000313" key="7">
    <source>
        <dbReference type="Proteomes" id="UP000018877"/>
    </source>
</evidence>
<dbReference type="PANTHER" id="PTHR11472:SF57">
    <property type="entry name" value="ATP-DEPENDENT HELICASE YPVA-RELATED"/>
    <property type="match status" value="1"/>
</dbReference>
<dbReference type="RefSeq" id="WP_024027091.1">
    <property type="nucleotide sequence ID" value="NZ_ALAN01000030.1"/>
</dbReference>
<dbReference type="Pfam" id="PF13307">
    <property type="entry name" value="Helicase_C_2"/>
    <property type="match status" value="1"/>
</dbReference>
<sequence>MQNRMPFEISKTESFYDKLSEWIGDLFYDILPEAGFELRDEQIFMAFQLEKAFKDKKVIFAEAGVGTGKTIVYLLYSIMYARYTNRPAIIACADETLIEQLVKKEGDIAKLEKVLQLNIDVRLAKSRDQYLCLKKLDQVRNNDFSDEISEIYQQLPDFVHTAGSMQSFEKYGDRRDYPALSDDRWSDVNWDSLQDCFACEKRHRCGLTLHRDFYRHSTDLIICSHDFYMEHIWTKESRKREGQLPLLPEHSSVVFDEGHLLEYAAQKALSYRFTDYTLETLLTRLMENEVREETLYTIEEALLDNEAFFDTISQFSSLSQGSEKQVITKHPIVMKTCRKLFSTLQTLEEELVFESELYVINEYDLKIVEEYLEQITYSLSLFLKELNGITWFEEDKGERTLVIMPKMVEEVMREEVFSQKKPFVFSSATLANQKSFDYISSSLGVKEYLSFSVASPFDYQDKMKLFLPRFTHNEIDKKTDYLLEQVRQSEGRALILLNNKDELARVKERISKEVSYPVYFEGDEEISTLVSKFQNEEHAVLCSIHLWEGLDIPGRSLENVIIFSLPFPPNDPVFTAKRDGADNPFVEVDLPYMLLRLRQGVGRLIRSEQDQGTVHILLDEDIVPGVLEKIKEVLPTEAI</sequence>
<dbReference type="EMBL" id="ALAN01000030">
    <property type="protein sequence ID" value="ETI70037.1"/>
    <property type="molecule type" value="Genomic_DNA"/>
</dbReference>
<dbReference type="SUPFAM" id="SSF52540">
    <property type="entry name" value="P-loop containing nucleoside triphosphate hydrolases"/>
    <property type="match status" value="1"/>
</dbReference>
<dbReference type="InterPro" id="IPR006555">
    <property type="entry name" value="ATP-dep_Helicase_C"/>
</dbReference>
<evidence type="ECO:0000256" key="2">
    <source>
        <dbReference type="ARBA" id="ARBA00022801"/>
    </source>
</evidence>
<proteinExistence type="inferred from homology"/>
<dbReference type="GO" id="GO:0005524">
    <property type="term" value="F:ATP binding"/>
    <property type="evidence" value="ECO:0007669"/>
    <property type="project" value="UniProtKB-KW"/>
</dbReference>
<reference evidence="6 7" key="1">
    <citation type="journal article" date="2014" name="Environ. Microbiol.">
        <title>The nitrate-ammonifying and nosZ-carrying bacterium Bacillus vireti is a potent source and sink for nitric and nitrous oxide under high nitrate conditions.</title>
        <authorList>
            <person name="Mania D."/>
            <person name="Heylen K."/>
            <person name="van Spanning R.J."/>
            <person name="Frostegard A."/>
        </authorList>
    </citation>
    <scope>NUCLEOTIDE SEQUENCE [LARGE SCALE GENOMIC DNA]</scope>
    <source>
        <strain evidence="6 7">LMG 21834</strain>
    </source>
</reference>
<dbReference type="InterPro" id="IPR027417">
    <property type="entry name" value="P-loop_NTPase"/>
</dbReference>